<accession>A0ABR6S5D8</accession>
<dbReference type="InterPro" id="IPR008557">
    <property type="entry name" value="PhoX"/>
</dbReference>
<dbReference type="RefSeq" id="WP_011318320.1">
    <property type="nucleotide sequence ID" value="NZ_JACKZP010000015.1"/>
</dbReference>
<organism evidence="2 3">
    <name type="scientific">Trichormus variabilis N2B</name>
    <dbReference type="NCBI Taxonomy" id="2681315"/>
    <lineage>
        <taxon>Bacteria</taxon>
        <taxon>Bacillati</taxon>
        <taxon>Cyanobacteriota</taxon>
        <taxon>Cyanophyceae</taxon>
        <taxon>Nostocales</taxon>
        <taxon>Nostocaceae</taxon>
        <taxon>Trichormus</taxon>
    </lineage>
</organism>
<proteinExistence type="predicted"/>
<evidence type="ECO:0000256" key="1">
    <source>
        <dbReference type="SAM" id="SignalP"/>
    </source>
</evidence>
<keyword evidence="1" id="KW-0732">Signal</keyword>
<dbReference type="PANTHER" id="PTHR35399">
    <property type="entry name" value="SLR8030 PROTEIN"/>
    <property type="match status" value="1"/>
</dbReference>
<name>A0ABR6S5D8_ANAVA</name>
<evidence type="ECO:0000313" key="2">
    <source>
        <dbReference type="EMBL" id="MBC1301539.1"/>
    </source>
</evidence>
<dbReference type="Pfam" id="PF05787">
    <property type="entry name" value="PhoX"/>
    <property type="match status" value="1"/>
</dbReference>
<evidence type="ECO:0000313" key="3">
    <source>
        <dbReference type="Proteomes" id="UP000570851"/>
    </source>
</evidence>
<gene>
    <name evidence="2" type="ORF">GNE12_06365</name>
</gene>
<protein>
    <submittedName>
        <fullName evidence="2">DUF839 domain-containing protein</fullName>
    </submittedName>
</protein>
<sequence length="440" mass="46211">MAFSRRKFFTIAGATAAGTLAASPLEGLLARAAFGQTTPTTTGYGPLFPGADGLLAVPNGFQYRVISRAGDRMIDGNTVPGAHDGMAAFPGPRGTTILVCNHELSNNSGTQVIVPQGYGYDSASRGGTTNLVIGANRQLIKQFATLGGTIRNCAGGPTPWGSWITCEENVSTPTSTDGSTKFHGYNFEVPASATGPVQAVPLKAMGRFNHEAIAVDPATGIVYQTEDSGDSLFYRFIPNVPGQLALGGKLQALRIGGTPGSSNSVNTATGFNTGQTWTNIDWVDIPEPDPTTDNVRVQGRNLGAARFARGEGIWYGNGELYFCSTSGGPGSRGQVFRYVPATNTLQLFVQSPSASDLRAPDNICVAPFGDLIICEDGAAPNFLRGVTPEGKLYNLVRNNFQGGSSEFAGACFSPDGQTLFVNMQGPGITFAIWGPWNSRV</sequence>
<keyword evidence="3" id="KW-1185">Reference proteome</keyword>
<dbReference type="PROSITE" id="PS51318">
    <property type="entry name" value="TAT"/>
    <property type="match status" value="1"/>
</dbReference>
<dbReference type="GeneID" id="58724172"/>
<feature type="chain" id="PRO_5047287622" evidence="1">
    <location>
        <begin position="23"/>
        <end position="440"/>
    </location>
</feature>
<dbReference type="PANTHER" id="PTHR35399:SF4">
    <property type="entry name" value="MEMBRANE PROTEIN"/>
    <property type="match status" value="1"/>
</dbReference>
<dbReference type="EMBL" id="JACKZP010000015">
    <property type="protein sequence ID" value="MBC1301539.1"/>
    <property type="molecule type" value="Genomic_DNA"/>
</dbReference>
<dbReference type="InterPro" id="IPR006311">
    <property type="entry name" value="TAT_signal"/>
</dbReference>
<reference evidence="2 3" key="1">
    <citation type="submission" date="2019-11" db="EMBL/GenBank/DDBJ databases">
        <title>Comparison of genomes from free-living endosymbiotic cyanobacteria isolated from Azolla.</title>
        <authorList>
            <person name="Thiel T."/>
            <person name="Pratte B."/>
        </authorList>
    </citation>
    <scope>NUCLEOTIDE SEQUENCE [LARGE SCALE GENOMIC DNA]</scope>
    <source>
        <strain evidence="2 3">N2B</strain>
    </source>
</reference>
<dbReference type="Proteomes" id="UP000570851">
    <property type="component" value="Unassembled WGS sequence"/>
</dbReference>
<comment type="caution">
    <text evidence="2">The sequence shown here is derived from an EMBL/GenBank/DDBJ whole genome shotgun (WGS) entry which is preliminary data.</text>
</comment>
<feature type="signal peptide" evidence="1">
    <location>
        <begin position="1"/>
        <end position="22"/>
    </location>
</feature>
<dbReference type="SUPFAM" id="SSF63829">
    <property type="entry name" value="Calcium-dependent phosphotriesterase"/>
    <property type="match status" value="1"/>
</dbReference>